<organism evidence="1 2">
    <name type="scientific">Lacunisphaera limnophila</name>
    <dbReference type="NCBI Taxonomy" id="1838286"/>
    <lineage>
        <taxon>Bacteria</taxon>
        <taxon>Pseudomonadati</taxon>
        <taxon>Verrucomicrobiota</taxon>
        <taxon>Opitutia</taxon>
        <taxon>Opitutales</taxon>
        <taxon>Opitutaceae</taxon>
        <taxon>Lacunisphaera</taxon>
    </lineage>
</organism>
<evidence type="ECO:0000313" key="2">
    <source>
        <dbReference type="Proteomes" id="UP000095228"/>
    </source>
</evidence>
<dbReference type="STRING" id="1838286.Verru16b_02889"/>
<reference evidence="1 2" key="1">
    <citation type="submission" date="2016-06" db="EMBL/GenBank/DDBJ databases">
        <title>Three novel species with peptidoglycan cell walls form the new genus Lacunisphaera gen. nov. in the family Opitutaceae of the verrucomicrobial subdivision 4.</title>
        <authorList>
            <person name="Rast P."/>
            <person name="Gloeckner I."/>
            <person name="Jogler M."/>
            <person name="Boedeker C."/>
            <person name="Jeske O."/>
            <person name="Wiegand S."/>
            <person name="Reinhardt R."/>
            <person name="Schumann P."/>
            <person name="Rohde M."/>
            <person name="Spring S."/>
            <person name="Gloeckner F.O."/>
            <person name="Jogler C."/>
        </authorList>
    </citation>
    <scope>NUCLEOTIDE SEQUENCE [LARGE SCALE GENOMIC DNA]</scope>
    <source>
        <strain evidence="1 2">IG16b</strain>
    </source>
</reference>
<proteinExistence type="predicted"/>
<dbReference type="EMBL" id="CP016094">
    <property type="protein sequence ID" value="AOS45801.1"/>
    <property type="molecule type" value="Genomic_DNA"/>
</dbReference>
<evidence type="ECO:0000313" key="1">
    <source>
        <dbReference type="EMBL" id="AOS45801.1"/>
    </source>
</evidence>
<dbReference type="KEGG" id="obg:Verru16b_02889"/>
<dbReference type="AlphaFoldDB" id="A0A1D8AY41"/>
<dbReference type="RefSeq" id="WP_069962912.1">
    <property type="nucleotide sequence ID" value="NZ_CP016094.1"/>
</dbReference>
<sequence length="166" mass="18274">MKQVEIRLNISAVAPLLDIIKLAADDLRTTLAIPTALPEPDAEFNDTWTQDLMAAQNSDVRELLGLFDSDFFSDGAIAIDSNNCDSLLRGCSALRLRILARWLAEVSPEVLEDEDAPVALIPLEKRLPFAAYTFLDQIQKIILEHLDPLGLEGEGTAENGEQKAED</sequence>
<gene>
    <name evidence="1" type="ORF">Verru16b_02889</name>
</gene>
<keyword evidence="2" id="KW-1185">Reference proteome</keyword>
<dbReference type="OrthoDB" id="196428at2"/>
<dbReference type="Proteomes" id="UP000095228">
    <property type="component" value="Chromosome"/>
</dbReference>
<evidence type="ECO:0008006" key="3">
    <source>
        <dbReference type="Google" id="ProtNLM"/>
    </source>
</evidence>
<accession>A0A1D8AY41</accession>
<protein>
    <recommendedName>
        <fullName evidence="3">DUF2017 domain-containing protein</fullName>
    </recommendedName>
</protein>
<name>A0A1D8AY41_9BACT</name>